<dbReference type="Proteomes" id="UP001428774">
    <property type="component" value="Unassembled WGS sequence"/>
</dbReference>
<dbReference type="RefSeq" id="WP_347167383.1">
    <property type="nucleotide sequence ID" value="NZ_JBDNCH010000002.1"/>
</dbReference>
<dbReference type="AlphaFoldDB" id="A0AAW9SPZ4"/>
<comment type="caution">
    <text evidence="1">The sequence shown here is derived from an EMBL/GenBank/DDBJ whole genome shotgun (WGS) entry which is preliminary data.</text>
</comment>
<reference evidence="1 2" key="1">
    <citation type="submission" date="2024-05" db="EMBL/GenBank/DDBJ databases">
        <title>Genome sequence of Ponticoccus litoralis KCCM 90028.</title>
        <authorList>
            <person name="Kim J.M."/>
            <person name="Lee J.K."/>
            <person name="Choi B.J."/>
            <person name="Bayburt H."/>
            <person name="Baek J.H."/>
            <person name="Jeon C.O."/>
        </authorList>
    </citation>
    <scope>NUCLEOTIDE SEQUENCE [LARGE SCALE GENOMIC DNA]</scope>
    <source>
        <strain evidence="1 2">KCCM 90028</strain>
    </source>
</reference>
<protein>
    <recommendedName>
        <fullName evidence="3">YfiR family protein</fullName>
    </recommendedName>
</protein>
<proteinExistence type="predicted"/>
<sequence>MRRVLMQWAACWRAGAKALGKALLRCGPVPARAFRAGRGLGADWLAGACGLALLAGCLPLDREEAVRREVGRFVFLAQTRDFRSTATCTAASFEVISDQLRTTGGPVRVSSVRDALPRLQKGQAVAFEIPGASPNAISEALMSLSLPTGLGLVSAVVGPARGCMSEVFRMDVAMVLASPDTVLVYDPGRDAALLLYRPLPIAFFLRGTV</sequence>
<evidence type="ECO:0000313" key="1">
    <source>
        <dbReference type="EMBL" id="MEN9062410.1"/>
    </source>
</evidence>
<evidence type="ECO:0008006" key="3">
    <source>
        <dbReference type="Google" id="ProtNLM"/>
    </source>
</evidence>
<organism evidence="1 2">
    <name type="scientific">Ponticoccus litoralis</name>
    <dbReference type="NCBI Taxonomy" id="422297"/>
    <lineage>
        <taxon>Bacteria</taxon>
        <taxon>Pseudomonadati</taxon>
        <taxon>Pseudomonadota</taxon>
        <taxon>Alphaproteobacteria</taxon>
        <taxon>Rhodobacterales</taxon>
        <taxon>Roseobacteraceae</taxon>
        <taxon>Ponticoccus</taxon>
    </lineage>
</organism>
<gene>
    <name evidence="1" type="ORF">ABFB10_16860</name>
</gene>
<dbReference type="EMBL" id="JBDNCH010000002">
    <property type="protein sequence ID" value="MEN9062410.1"/>
    <property type="molecule type" value="Genomic_DNA"/>
</dbReference>
<keyword evidence="2" id="KW-1185">Reference proteome</keyword>
<accession>A0AAW9SPZ4</accession>
<evidence type="ECO:0000313" key="2">
    <source>
        <dbReference type="Proteomes" id="UP001428774"/>
    </source>
</evidence>
<name>A0AAW9SPZ4_9RHOB</name>